<accession>A0A242M4U8</accession>
<gene>
    <name evidence="1" type="ORF">PAMC26510_37120</name>
</gene>
<protein>
    <submittedName>
        <fullName evidence="1">Uncharacterized protein</fullName>
    </submittedName>
</protein>
<dbReference type="EMBL" id="NBTY01000212">
    <property type="protein sequence ID" value="OTP65858.1"/>
    <property type="molecule type" value="Genomic_DNA"/>
</dbReference>
<dbReference type="Proteomes" id="UP000194546">
    <property type="component" value="Unassembled WGS sequence"/>
</dbReference>
<reference evidence="1 2" key="1">
    <citation type="submission" date="2017-03" db="EMBL/GenBank/DDBJ databases">
        <title>Genome analysis of strain PAMC 26510.</title>
        <authorList>
            <person name="Oh H.-M."/>
            <person name="Yang J.-A."/>
        </authorList>
    </citation>
    <scope>NUCLEOTIDE SEQUENCE [LARGE SCALE GENOMIC DNA]</scope>
    <source>
        <strain evidence="1 2">PAMC 26510</strain>
    </source>
</reference>
<dbReference type="AlphaFoldDB" id="A0A242M4U8"/>
<name>A0A242M4U8_CABSO</name>
<proteinExistence type="predicted"/>
<evidence type="ECO:0000313" key="1">
    <source>
        <dbReference type="EMBL" id="OTP65858.1"/>
    </source>
</evidence>
<organism evidence="1 2">
    <name type="scientific">Caballeronia sordidicola</name>
    <name type="common">Burkholderia sordidicola</name>
    <dbReference type="NCBI Taxonomy" id="196367"/>
    <lineage>
        <taxon>Bacteria</taxon>
        <taxon>Pseudomonadati</taxon>
        <taxon>Pseudomonadota</taxon>
        <taxon>Betaproteobacteria</taxon>
        <taxon>Burkholderiales</taxon>
        <taxon>Burkholderiaceae</taxon>
        <taxon>Caballeronia</taxon>
    </lineage>
</organism>
<comment type="caution">
    <text evidence="1">The sequence shown here is derived from an EMBL/GenBank/DDBJ whole genome shotgun (WGS) entry which is preliminary data.</text>
</comment>
<sequence length="41" mass="4311">MRLGFAAGATLLVDAGQHAYNASVCRLAGMNFVIFMVAGEH</sequence>
<evidence type="ECO:0000313" key="2">
    <source>
        <dbReference type="Proteomes" id="UP000194546"/>
    </source>
</evidence>